<dbReference type="Proteomes" id="UP000241899">
    <property type="component" value="Unassembled WGS sequence"/>
</dbReference>
<evidence type="ECO:0000313" key="2">
    <source>
        <dbReference type="Proteomes" id="UP000241899"/>
    </source>
</evidence>
<evidence type="ECO:0000313" key="1">
    <source>
        <dbReference type="EMBL" id="PTE19136.1"/>
    </source>
</evidence>
<comment type="caution">
    <text evidence="1">The sequence shown here is derived from an EMBL/GenBank/DDBJ whole genome shotgun (WGS) entry which is preliminary data.</text>
</comment>
<gene>
    <name evidence="1" type="ORF">C5F46_01530</name>
</gene>
<organism evidence="1 2">
    <name type="scientific">Phaeovulum veldkampii DSM 11550</name>
    <dbReference type="NCBI Taxonomy" id="1185920"/>
    <lineage>
        <taxon>Bacteria</taxon>
        <taxon>Pseudomonadati</taxon>
        <taxon>Pseudomonadota</taxon>
        <taxon>Alphaproteobacteria</taxon>
        <taxon>Rhodobacterales</taxon>
        <taxon>Paracoccaceae</taxon>
        <taxon>Phaeovulum</taxon>
    </lineage>
</organism>
<accession>A0A2T4JML8</accession>
<dbReference type="EMBL" id="PZKF01000002">
    <property type="protein sequence ID" value="PTE19136.1"/>
    <property type="molecule type" value="Genomic_DNA"/>
</dbReference>
<proteinExistence type="predicted"/>
<dbReference type="AlphaFoldDB" id="A0A2T4JML8"/>
<reference evidence="1 2" key="1">
    <citation type="submission" date="2018-03" db="EMBL/GenBank/DDBJ databases">
        <title>Rhodobacter veldkampii.</title>
        <authorList>
            <person name="Meyer T.E."/>
            <person name="Miller S."/>
            <person name="Lodha T."/>
            <person name="Gandham S."/>
            <person name="Chintalapati S."/>
            <person name="Chintalapati V.R."/>
        </authorList>
    </citation>
    <scope>NUCLEOTIDE SEQUENCE [LARGE SCALE GENOMIC DNA]</scope>
    <source>
        <strain evidence="1 2">DSM 11550</strain>
    </source>
</reference>
<sequence length="83" mass="8425">MWRGGLRSGRLTLTCYGSRQEVSVIASSNTRRIFLPGLAALALLMLGACAPAAPEPGACAPGMTCEPGVVDLGRCSDVAAGTC</sequence>
<name>A0A2T4JML8_9RHOB</name>
<keyword evidence="2" id="KW-1185">Reference proteome</keyword>
<protein>
    <submittedName>
        <fullName evidence="1">Uncharacterized protein</fullName>
    </submittedName>
</protein>